<dbReference type="CDD" id="cd03801">
    <property type="entry name" value="GT4_PimA-like"/>
    <property type="match status" value="1"/>
</dbReference>
<dbReference type="InterPro" id="IPR001296">
    <property type="entry name" value="Glyco_trans_1"/>
</dbReference>
<dbReference type="EMBL" id="CP002546">
    <property type="protein sequence ID" value="ADY61742.1"/>
    <property type="molecule type" value="Genomic_DNA"/>
</dbReference>
<dbReference type="PANTHER" id="PTHR12526">
    <property type="entry name" value="GLYCOSYLTRANSFERASE"/>
    <property type="match status" value="1"/>
</dbReference>
<reference evidence="5" key="1">
    <citation type="submission" date="2011-02" db="EMBL/GenBank/DDBJ databases">
        <title>The complete genome of Planctomyces brasiliensis DSM 5305.</title>
        <authorList>
            <person name="Lucas S."/>
            <person name="Copeland A."/>
            <person name="Lapidus A."/>
            <person name="Bruce D."/>
            <person name="Goodwin L."/>
            <person name="Pitluck S."/>
            <person name="Kyrpides N."/>
            <person name="Mavromatis K."/>
            <person name="Pagani I."/>
            <person name="Ivanova N."/>
            <person name="Ovchinnikova G."/>
            <person name="Lu M."/>
            <person name="Detter J.C."/>
            <person name="Han C."/>
            <person name="Land M."/>
            <person name="Hauser L."/>
            <person name="Markowitz V."/>
            <person name="Cheng J.-F."/>
            <person name="Hugenholtz P."/>
            <person name="Woyke T."/>
            <person name="Wu D."/>
            <person name="Tindall B."/>
            <person name="Pomrenke H.G."/>
            <person name="Brambilla E."/>
            <person name="Klenk H.-P."/>
            <person name="Eisen J.A."/>
        </authorList>
    </citation>
    <scope>NUCLEOTIDE SEQUENCE [LARGE SCALE GENOMIC DNA]</scope>
    <source>
        <strain evidence="5">ATCC 49424 / DSM 5305 / JCM 21570 / NBRC 103401 / IFAM 1448</strain>
    </source>
</reference>
<dbReference type="AlphaFoldDB" id="F0SI40"/>
<evidence type="ECO:0000313" key="5">
    <source>
        <dbReference type="Proteomes" id="UP000006860"/>
    </source>
</evidence>
<accession>F0SI40</accession>
<dbReference type="OrthoDB" id="9814612at2"/>
<sequence>MTSLSVIRGLFVTHCAPMHGANRSLVGLLRHLRPALHERSTVIVPLSNEPGIASVARSLGYHVIEAHVPLCVRKHTGIGWKRPGYYRAIPKQLQHYREWMIRTHKTVQELQHAVEDHDAPFDIVYSNSSVVDIGWRLAHRLNVPHVWHLREMAESHYDYRFIEGKRRFRKKLNAGGRVIAISNAVRSEYFPPDKKHTCTVIPNGVYDDETMLTLAERVKQKRSTRNGTLQAGIVGVVAPDKGIDVALHATKLAIERHHCSVHLHVVGRGAVDYYSRMADSLGLSTHVTFHGYQEDPTKLMLSLDIILNCSKAEGFGRTTIEGMACGAVPFVNSSGANSEIIEHGINGLVFDGSSTDLATCLAKAHTSPEYIARLQRECVARSRQYSNEQNAHAVGRVFEHLSQTLQHSCPAVAKSSTRVTTDRVRGLRQ</sequence>
<dbReference type="PANTHER" id="PTHR12526:SF510">
    <property type="entry name" value="D-INOSITOL 3-PHOSPHATE GLYCOSYLTRANSFERASE"/>
    <property type="match status" value="1"/>
</dbReference>
<dbReference type="KEGG" id="pbs:Plabr_4168"/>
<evidence type="ECO:0000313" key="4">
    <source>
        <dbReference type="EMBL" id="ADY61742.1"/>
    </source>
</evidence>
<feature type="domain" description="Glycosyl transferase family 1" evidence="3">
    <location>
        <begin position="219"/>
        <end position="373"/>
    </location>
</feature>
<protein>
    <submittedName>
        <fullName evidence="4">Glycosyl transferase group 1</fullName>
    </submittedName>
</protein>
<dbReference type="SUPFAM" id="SSF53756">
    <property type="entry name" value="UDP-Glycosyltransferase/glycogen phosphorylase"/>
    <property type="match status" value="1"/>
</dbReference>
<dbReference type="GO" id="GO:0016757">
    <property type="term" value="F:glycosyltransferase activity"/>
    <property type="evidence" value="ECO:0007669"/>
    <property type="project" value="UniProtKB-KW"/>
</dbReference>
<dbReference type="Gene3D" id="3.40.50.2000">
    <property type="entry name" value="Glycogen Phosphorylase B"/>
    <property type="match status" value="2"/>
</dbReference>
<dbReference type="HOGENOM" id="CLU_009583_0_2_0"/>
<organism evidence="4 5">
    <name type="scientific">Rubinisphaera brasiliensis (strain ATCC 49424 / DSM 5305 / JCM 21570 / IAM 15109 / NBRC 103401 / IFAM 1448)</name>
    <name type="common">Planctomyces brasiliensis</name>
    <dbReference type="NCBI Taxonomy" id="756272"/>
    <lineage>
        <taxon>Bacteria</taxon>
        <taxon>Pseudomonadati</taxon>
        <taxon>Planctomycetota</taxon>
        <taxon>Planctomycetia</taxon>
        <taxon>Planctomycetales</taxon>
        <taxon>Planctomycetaceae</taxon>
        <taxon>Rubinisphaera</taxon>
    </lineage>
</organism>
<evidence type="ECO:0000259" key="3">
    <source>
        <dbReference type="Pfam" id="PF00534"/>
    </source>
</evidence>
<keyword evidence="5" id="KW-1185">Reference proteome</keyword>
<evidence type="ECO:0000256" key="1">
    <source>
        <dbReference type="ARBA" id="ARBA00022676"/>
    </source>
</evidence>
<dbReference type="STRING" id="756272.Plabr_4168"/>
<keyword evidence="1" id="KW-0328">Glycosyltransferase</keyword>
<dbReference type="Proteomes" id="UP000006860">
    <property type="component" value="Chromosome"/>
</dbReference>
<dbReference type="eggNOG" id="COG0438">
    <property type="taxonomic scope" value="Bacteria"/>
</dbReference>
<keyword evidence="2 4" id="KW-0808">Transferase</keyword>
<gene>
    <name evidence="4" type="ordered locus">Plabr_4168</name>
</gene>
<evidence type="ECO:0000256" key="2">
    <source>
        <dbReference type="ARBA" id="ARBA00022679"/>
    </source>
</evidence>
<proteinExistence type="predicted"/>
<name>F0SI40_RUBBR</name>
<dbReference type="Pfam" id="PF00534">
    <property type="entry name" value="Glycos_transf_1"/>
    <property type="match status" value="1"/>
</dbReference>